<protein>
    <submittedName>
        <fullName evidence="1">Uncharacterized protein</fullName>
    </submittedName>
</protein>
<gene>
    <name evidence="1" type="ORF">TCIL3000_11_2740</name>
</gene>
<proteinExistence type="predicted"/>
<sequence>MKTFTLISMLGDRVSVPCDSSFTCQSLWLQAACDIGEEEGIVPTASAGTLQGLVEYMSHIARRVADGVTDVPVVLPISCAAVGSGSGFGYDVRSILPDFDVDFLNRFGGMGAMWNVEEQRKLMELMVTADFIGHGRLSRACAAYMSCRIMSATESDILGWFVGSLSREIGFVADDDGAGDDDTAPERVLSDAERLRVLEQMKKFIEVDD</sequence>
<reference evidence="1" key="1">
    <citation type="journal article" date="2012" name="Proc. Natl. Acad. Sci. U.S.A.">
        <title>Antigenic diversity is generated by distinct evolutionary mechanisms in African trypanosome species.</title>
        <authorList>
            <person name="Jackson A.P."/>
            <person name="Berry A."/>
            <person name="Aslett M."/>
            <person name="Allison H.C."/>
            <person name="Burton P."/>
            <person name="Vavrova-Anderson J."/>
            <person name="Brown R."/>
            <person name="Browne H."/>
            <person name="Corton N."/>
            <person name="Hauser H."/>
            <person name="Gamble J."/>
            <person name="Gilderthorp R."/>
            <person name="Marcello L."/>
            <person name="McQuillan J."/>
            <person name="Otto T.D."/>
            <person name="Quail M.A."/>
            <person name="Sanders M.J."/>
            <person name="van Tonder A."/>
            <person name="Ginger M.L."/>
            <person name="Field M.C."/>
            <person name="Barry J.D."/>
            <person name="Hertz-Fowler C."/>
            <person name="Berriman M."/>
        </authorList>
    </citation>
    <scope>NUCLEOTIDE SEQUENCE</scope>
    <source>
        <strain evidence="1">IL3000</strain>
    </source>
</reference>
<accession>G0UZR1</accession>
<dbReference type="VEuPathDB" id="TriTrypDB:TcIL3000.11.2740"/>
<organism evidence="1">
    <name type="scientific">Trypanosoma congolense (strain IL3000)</name>
    <dbReference type="NCBI Taxonomy" id="1068625"/>
    <lineage>
        <taxon>Eukaryota</taxon>
        <taxon>Discoba</taxon>
        <taxon>Euglenozoa</taxon>
        <taxon>Kinetoplastea</taxon>
        <taxon>Metakinetoplastina</taxon>
        <taxon>Trypanosomatida</taxon>
        <taxon>Trypanosomatidae</taxon>
        <taxon>Trypanosoma</taxon>
        <taxon>Nannomonas</taxon>
    </lineage>
</organism>
<dbReference type="EMBL" id="HE575324">
    <property type="protein sequence ID" value="CCC94880.1"/>
    <property type="molecule type" value="Genomic_DNA"/>
</dbReference>
<name>G0UZR1_TRYCI</name>
<evidence type="ECO:0000313" key="1">
    <source>
        <dbReference type="EMBL" id="CCC94880.1"/>
    </source>
</evidence>
<dbReference type="AlphaFoldDB" id="G0UZR1"/>